<evidence type="ECO:0008006" key="3">
    <source>
        <dbReference type="Google" id="ProtNLM"/>
    </source>
</evidence>
<dbReference type="Gene3D" id="3.30.420.10">
    <property type="entry name" value="Ribonuclease H-like superfamily/Ribonuclease H"/>
    <property type="match status" value="1"/>
</dbReference>
<dbReference type="EMBL" id="VTPC01003429">
    <property type="protein sequence ID" value="KAF2898529.1"/>
    <property type="molecule type" value="Genomic_DNA"/>
</dbReference>
<dbReference type="OrthoDB" id="10025891at2759"/>
<protein>
    <recommendedName>
        <fullName evidence="3">Tc1-like transposase DDE domain-containing protein</fullName>
    </recommendedName>
</protein>
<name>A0A8K0GG53_IGNLU</name>
<evidence type="ECO:0000313" key="2">
    <source>
        <dbReference type="Proteomes" id="UP000801492"/>
    </source>
</evidence>
<dbReference type="InterPro" id="IPR036397">
    <property type="entry name" value="RNaseH_sf"/>
</dbReference>
<comment type="caution">
    <text evidence="1">The sequence shown here is derived from an EMBL/GenBank/DDBJ whole genome shotgun (WGS) entry which is preliminary data.</text>
</comment>
<gene>
    <name evidence="1" type="ORF">ILUMI_07646</name>
</gene>
<organism evidence="1 2">
    <name type="scientific">Ignelater luminosus</name>
    <name type="common">Cucubano</name>
    <name type="synonym">Pyrophorus luminosus</name>
    <dbReference type="NCBI Taxonomy" id="2038154"/>
    <lineage>
        <taxon>Eukaryota</taxon>
        <taxon>Metazoa</taxon>
        <taxon>Ecdysozoa</taxon>
        <taxon>Arthropoda</taxon>
        <taxon>Hexapoda</taxon>
        <taxon>Insecta</taxon>
        <taxon>Pterygota</taxon>
        <taxon>Neoptera</taxon>
        <taxon>Endopterygota</taxon>
        <taxon>Coleoptera</taxon>
        <taxon>Polyphaga</taxon>
        <taxon>Elateriformia</taxon>
        <taxon>Elateroidea</taxon>
        <taxon>Elateridae</taxon>
        <taxon>Agrypninae</taxon>
        <taxon>Pyrophorini</taxon>
        <taxon>Ignelater</taxon>
    </lineage>
</organism>
<evidence type="ECO:0000313" key="1">
    <source>
        <dbReference type="EMBL" id="KAF2898529.1"/>
    </source>
</evidence>
<dbReference type="AlphaFoldDB" id="A0A8K0GG53"/>
<feature type="non-terminal residue" evidence="1">
    <location>
        <position position="1"/>
    </location>
</feature>
<sequence>MDDESYFSFDGSGIANNKHFYYKEGENVDSESVSLAISSRGHSSAFICPSGNSINGNIYEKYCVRSRLARFIRNKHSDGNFIFWPDMATAHYAANVIAAYEDLNINYVPKKQNVPNVPQLRPIERIWRNLQREVYSGGWEASSHKELKQRILLKIWQSKTSTFENLMCRVKTKICQASRYGPIPFFK</sequence>
<reference evidence="1" key="1">
    <citation type="submission" date="2019-08" db="EMBL/GenBank/DDBJ databases">
        <title>The genome of the North American firefly Photinus pyralis.</title>
        <authorList>
            <consortium name="Photinus pyralis genome working group"/>
            <person name="Fallon T.R."/>
            <person name="Sander Lower S.E."/>
            <person name="Weng J.-K."/>
        </authorList>
    </citation>
    <scope>NUCLEOTIDE SEQUENCE</scope>
    <source>
        <strain evidence="1">TRF0915ILg1</strain>
        <tissue evidence="1">Whole body</tissue>
    </source>
</reference>
<dbReference type="GO" id="GO:0003676">
    <property type="term" value="F:nucleic acid binding"/>
    <property type="evidence" value="ECO:0007669"/>
    <property type="project" value="InterPro"/>
</dbReference>
<accession>A0A8K0GG53</accession>
<keyword evidence="2" id="KW-1185">Reference proteome</keyword>
<dbReference type="Proteomes" id="UP000801492">
    <property type="component" value="Unassembled WGS sequence"/>
</dbReference>
<proteinExistence type="predicted"/>